<keyword evidence="2" id="KW-0575">Peroxidase</keyword>
<dbReference type="InterPro" id="IPR000028">
    <property type="entry name" value="Chloroperoxidase"/>
</dbReference>
<evidence type="ECO:0000313" key="2">
    <source>
        <dbReference type="EMBL" id="AFY06758.1"/>
    </source>
</evidence>
<dbReference type="EC" id="1.11.2.1" evidence="2"/>
<feature type="non-terminal residue" evidence="2">
    <location>
        <position position="69"/>
    </location>
</feature>
<evidence type="ECO:0000259" key="1">
    <source>
        <dbReference type="Pfam" id="PF01328"/>
    </source>
</evidence>
<feature type="domain" description="Heme haloperoxidase family profile" evidence="1">
    <location>
        <begin position="1"/>
        <end position="69"/>
    </location>
</feature>
<dbReference type="EMBL" id="JQ654298">
    <property type="protein sequence ID" value="AFY06758.1"/>
    <property type="molecule type" value="mRNA"/>
</dbReference>
<reference evidence="2" key="1">
    <citation type="journal article" date="2014" name="PLoS ONE">
        <title>Widespread occurrence of expressed fungal secretory peroxidases in forest soils.</title>
        <authorList>
            <person name="Kellner H."/>
            <person name="Luis P."/>
            <person name="Pecyna M.J."/>
            <person name="Barbi F."/>
            <person name="Kapturska D."/>
            <person name="Kruger D."/>
            <person name="Zak D.R."/>
            <person name="Marmeisse R."/>
            <person name="Vandenbol M."/>
            <person name="Hofrichter M."/>
        </authorList>
    </citation>
    <scope>NUCLEOTIDE SEQUENCE</scope>
</reference>
<dbReference type="Pfam" id="PF01328">
    <property type="entry name" value="Peroxidase_2"/>
    <property type="match status" value="1"/>
</dbReference>
<protein>
    <submittedName>
        <fullName evidence="2">Aromatic/unspecific peroxygenase</fullName>
        <ecNumber evidence="2">1.11.2.1</ecNumber>
    </submittedName>
</protein>
<dbReference type="Gene3D" id="1.10.489.10">
    <property type="entry name" value="Chloroperoxidase-like"/>
    <property type="match status" value="1"/>
</dbReference>
<sequence length="69" mass="7236">NAMANHGFISHTGQGILATDISVALKEVYNTSLDFNTALLAGSVALAQMDLLNMDLAQLALHSGIEHDA</sequence>
<dbReference type="InterPro" id="IPR036851">
    <property type="entry name" value="Chloroperoxidase-like_sf"/>
</dbReference>
<name>A0A023H2N4_9FUNG</name>
<keyword evidence="2" id="KW-0560">Oxidoreductase</keyword>
<proteinExistence type="evidence at transcript level"/>
<dbReference type="SUPFAM" id="SSF47571">
    <property type="entry name" value="Cloroperoxidase"/>
    <property type="match status" value="1"/>
</dbReference>
<accession>A0A023H2N4</accession>
<dbReference type="AlphaFoldDB" id="A0A023H2N4"/>
<dbReference type="GO" id="GO:0004601">
    <property type="term" value="F:peroxidase activity"/>
    <property type="evidence" value="ECO:0007669"/>
    <property type="project" value="UniProtKB-KW"/>
</dbReference>
<feature type="non-terminal residue" evidence="2">
    <location>
        <position position="1"/>
    </location>
</feature>
<organism evidence="2">
    <name type="scientific">uncultured fungus</name>
    <dbReference type="NCBI Taxonomy" id="175245"/>
    <lineage>
        <taxon>Eukaryota</taxon>
        <taxon>Fungi</taxon>
        <taxon>environmental samples</taxon>
    </lineage>
</organism>